<dbReference type="AlphaFoldDB" id="A0A545TJ56"/>
<keyword evidence="3" id="KW-1185">Reference proteome</keyword>
<evidence type="ECO:0000256" key="1">
    <source>
        <dbReference type="SAM" id="Phobius"/>
    </source>
</evidence>
<name>A0A545TJ56_9GAMM</name>
<dbReference type="OrthoDB" id="6291589at2"/>
<evidence type="ECO:0008006" key="4">
    <source>
        <dbReference type="Google" id="ProtNLM"/>
    </source>
</evidence>
<protein>
    <recommendedName>
        <fullName evidence="4">PepSY domain-containing protein</fullName>
    </recommendedName>
</protein>
<keyword evidence="1" id="KW-0472">Membrane</keyword>
<keyword evidence="1" id="KW-1133">Transmembrane helix</keyword>
<gene>
    <name evidence="2" type="ORF">FLL45_04635</name>
</gene>
<feature type="transmembrane region" description="Helical" evidence="1">
    <location>
        <begin position="7"/>
        <end position="28"/>
    </location>
</feature>
<accession>A0A545TJ56</accession>
<organism evidence="2 3">
    <name type="scientific">Aliikangiella marina</name>
    <dbReference type="NCBI Taxonomy" id="1712262"/>
    <lineage>
        <taxon>Bacteria</taxon>
        <taxon>Pseudomonadati</taxon>
        <taxon>Pseudomonadota</taxon>
        <taxon>Gammaproteobacteria</taxon>
        <taxon>Oceanospirillales</taxon>
        <taxon>Pleioneaceae</taxon>
        <taxon>Aliikangiella</taxon>
    </lineage>
</organism>
<dbReference type="Proteomes" id="UP000317839">
    <property type="component" value="Unassembled WGS sequence"/>
</dbReference>
<dbReference type="EMBL" id="VIKR01000001">
    <property type="protein sequence ID" value="TQV77237.1"/>
    <property type="molecule type" value="Genomic_DNA"/>
</dbReference>
<comment type="caution">
    <text evidence="2">The sequence shown here is derived from an EMBL/GenBank/DDBJ whole genome shotgun (WGS) entry which is preliminary data.</text>
</comment>
<evidence type="ECO:0000313" key="3">
    <source>
        <dbReference type="Proteomes" id="UP000317839"/>
    </source>
</evidence>
<evidence type="ECO:0000313" key="2">
    <source>
        <dbReference type="EMBL" id="TQV77237.1"/>
    </source>
</evidence>
<sequence length="205" mass="23549">MRKLHKYLGITLLLPFIGWVITGLFFFIKPGYQAAYESLSVRTYPLVATISYTPQKNWQQIKVIKTILGKHLLIKEDMGWVQLDPSSYERLASPTKQAIKKLIDDATQMNSERYGNTVSIEALENGRFLVTTDKQIKITLDWNSLSLRQIGPDTEFIDQMYKIHYLQWTGNKTLDKYLGVIGLAAVLILSLLGLKMSLRKPLRRN</sequence>
<reference evidence="2 3" key="1">
    <citation type="submission" date="2019-06" db="EMBL/GenBank/DDBJ databases">
        <title>Draft genome of Aliikangiella marina GYP-15.</title>
        <authorList>
            <person name="Wang G."/>
        </authorList>
    </citation>
    <scope>NUCLEOTIDE SEQUENCE [LARGE SCALE GENOMIC DNA]</scope>
    <source>
        <strain evidence="2 3">GYP-15</strain>
    </source>
</reference>
<keyword evidence="1" id="KW-0812">Transmembrane</keyword>
<feature type="transmembrane region" description="Helical" evidence="1">
    <location>
        <begin position="177"/>
        <end position="194"/>
    </location>
</feature>
<dbReference type="RefSeq" id="WP_142940811.1">
    <property type="nucleotide sequence ID" value="NZ_VIKR01000001.1"/>
</dbReference>
<proteinExistence type="predicted"/>